<dbReference type="InterPro" id="IPR004045">
    <property type="entry name" value="Glutathione_S-Trfase_N"/>
</dbReference>
<dbReference type="SFLD" id="SFLDG01150">
    <property type="entry name" value="Main.1:_Beta-like"/>
    <property type="match status" value="1"/>
</dbReference>
<sequence>MLTLFYAPHTCSLASHIALEDAAAEYSTVRIDFTAEEQRKPEYLAINPKGRAPALVTDRGILTETPAILAFIAQSFPAARLAPLEDPFLLAQVQAFNCYLCSTLHVAHAHRMRGHRWADDPSAIEAMQRKVPESVGSCYQLIEEKLLGAPWVMGETYTICDPYLFTLAQWLEQDGVNPSRFPKVIEHRRRVSERPEVKRAIAEELA</sequence>
<dbReference type="InterPro" id="IPR036249">
    <property type="entry name" value="Thioredoxin-like_sf"/>
</dbReference>
<comment type="similarity">
    <text evidence="1">Belongs to the GST superfamily.</text>
</comment>
<evidence type="ECO:0000259" key="3">
    <source>
        <dbReference type="PROSITE" id="PS50405"/>
    </source>
</evidence>
<evidence type="ECO:0000259" key="2">
    <source>
        <dbReference type="PROSITE" id="PS50404"/>
    </source>
</evidence>
<dbReference type="AlphaFoldDB" id="A0A975RUR0"/>
<dbReference type="PROSITE" id="PS50405">
    <property type="entry name" value="GST_CTER"/>
    <property type="match status" value="1"/>
</dbReference>
<evidence type="ECO:0000256" key="1">
    <source>
        <dbReference type="RuleBase" id="RU003494"/>
    </source>
</evidence>
<dbReference type="Pfam" id="PF02798">
    <property type="entry name" value="GST_N"/>
    <property type="match status" value="1"/>
</dbReference>
<dbReference type="SFLD" id="SFLDG00358">
    <property type="entry name" value="Main_(cytGST)"/>
    <property type="match status" value="1"/>
</dbReference>
<dbReference type="InterPro" id="IPR040079">
    <property type="entry name" value="Glutathione_S-Trfase"/>
</dbReference>
<gene>
    <name evidence="4" type="ORF">KMZ68_09875</name>
</gene>
<dbReference type="Gene3D" id="3.40.30.10">
    <property type="entry name" value="Glutaredoxin"/>
    <property type="match status" value="1"/>
</dbReference>
<dbReference type="Pfam" id="PF00043">
    <property type="entry name" value="GST_C"/>
    <property type="match status" value="1"/>
</dbReference>
<dbReference type="Proteomes" id="UP000680805">
    <property type="component" value="Chromosome"/>
</dbReference>
<protein>
    <submittedName>
        <fullName evidence="4">Glutathione S-transferase N-terminal domain-containing protein</fullName>
    </submittedName>
</protein>
<dbReference type="SFLD" id="SFLDS00019">
    <property type="entry name" value="Glutathione_Transferase_(cytos"/>
    <property type="match status" value="1"/>
</dbReference>
<proteinExistence type="inferred from homology"/>
<dbReference type="InterPro" id="IPR010987">
    <property type="entry name" value="Glutathione-S-Trfase_C-like"/>
</dbReference>
<dbReference type="CDD" id="cd03057">
    <property type="entry name" value="GST_N_Beta"/>
    <property type="match status" value="1"/>
</dbReference>
<evidence type="ECO:0000313" key="5">
    <source>
        <dbReference type="Proteomes" id="UP000680805"/>
    </source>
</evidence>
<dbReference type="Gene3D" id="1.20.1050.10">
    <property type="match status" value="1"/>
</dbReference>
<accession>A0A975RUR0</accession>
<dbReference type="InterPro" id="IPR036282">
    <property type="entry name" value="Glutathione-S-Trfase_C_sf"/>
</dbReference>
<dbReference type="EMBL" id="CP076135">
    <property type="protein sequence ID" value="QWG20101.1"/>
    <property type="molecule type" value="Genomic_DNA"/>
</dbReference>
<organism evidence="4 5">
    <name type="scientific">Bradyrhizobium sediminis</name>
    <dbReference type="NCBI Taxonomy" id="2840469"/>
    <lineage>
        <taxon>Bacteria</taxon>
        <taxon>Pseudomonadati</taxon>
        <taxon>Pseudomonadota</taxon>
        <taxon>Alphaproteobacteria</taxon>
        <taxon>Hyphomicrobiales</taxon>
        <taxon>Nitrobacteraceae</taxon>
        <taxon>Bradyrhizobium</taxon>
    </lineage>
</organism>
<dbReference type="SUPFAM" id="SSF47616">
    <property type="entry name" value="GST C-terminal domain-like"/>
    <property type="match status" value="1"/>
</dbReference>
<dbReference type="PANTHER" id="PTHR44051">
    <property type="entry name" value="GLUTATHIONE S-TRANSFERASE-RELATED"/>
    <property type="match status" value="1"/>
</dbReference>
<feature type="domain" description="GST N-terminal" evidence="2">
    <location>
        <begin position="1"/>
        <end position="80"/>
    </location>
</feature>
<dbReference type="KEGG" id="bsei:KMZ68_09875"/>
<name>A0A975RUR0_9BRAD</name>
<evidence type="ECO:0000313" key="4">
    <source>
        <dbReference type="EMBL" id="QWG20101.1"/>
    </source>
</evidence>
<dbReference type="InterPro" id="IPR004046">
    <property type="entry name" value="GST_C"/>
</dbReference>
<feature type="domain" description="GST C-terminal" evidence="3">
    <location>
        <begin position="86"/>
        <end position="206"/>
    </location>
</feature>
<dbReference type="PROSITE" id="PS50404">
    <property type="entry name" value="GST_NTER"/>
    <property type="match status" value="1"/>
</dbReference>
<reference evidence="4" key="1">
    <citation type="submission" date="2021-06" db="EMBL/GenBank/DDBJ databases">
        <title>Bradyrhizobium sp. S2-11-2 Genome sequencing.</title>
        <authorList>
            <person name="Jin L."/>
        </authorList>
    </citation>
    <scope>NUCLEOTIDE SEQUENCE</scope>
    <source>
        <strain evidence="4">S2-11-2</strain>
    </source>
</reference>
<dbReference type="CDD" id="cd03188">
    <property type="entry name" value="GST_C_Beta"/>
    <property type="match status" value="1"/>
</dbReference>
<dbReference type="PANTHER" id="PTHR44051:SF8">
    <property type="entry name" value="GLUTATHIONE S-TRANSFERASE GSTA"/>
    <property type="match status" value="1"/>
</dbReference>
<dbReference type="SUPFAM" id="SSF52833">
    <property type="entry name" value="Thioredoxin-like"/>
    <property type="match status" value="1"/>
</dbReference>
<dbReference type="RefSeq" id="WP_215615588.1">
    <property type="nucleotide sequence ID" value="NZ_CP076135.1"/>
</dbReference>